<gene>
    <name evidence="3" type="primary">LOC103188241</name>
</gene>
<comment type="similarity">
    <text evidence="1">Belongs to the myozenin family.</text>
</comment>
<dbReference type="Proteomes" id="UP000314986">
    <property type="component" value="Unassembled WGS sequence"/>
</dbReference>
<dbReference type="InParanoid" id="A0A4W3HZW1"/>
<proteinExistence type="inferred from homology"/>
<dbReference type="Pfam" id="PF05556">
    <property type="entry name" value="Calsarcin"/>
    <property type="match status" value="1"/>
</dbReference>
<dbReference type="GO" id="GO:0031433">
    <property type="term" value="F:telethonin binding"/>
    <property type="evidence" value="ECO:0007669"/>
    <property type="project" value="TreeGrafter"/>
</dbReference>
<dbReference type="GO" id="GO:0003779">
    <property type="term" value="F:actin binding"/>
    <property type="evidence" value="ECO:0007669"/>
    <property type="project" value="TreeGrafter"/>
</dbReference>
<reference evidence="4" key="3">
    <citation type="journal article" date="2014" name="Nature">
        <title>Elephant shark genome provides unique insights into gnathostome evolution.</title>
        <authorList>
            <consortium name="International Elephant Shark Genome Sequencing Consortium"/>
            <person name="Venkatesh B."/>
            <person name="Lee A.P."/>
            <person name="Ravi V."/>
            <person name="Maurya A.K."/>
            <person name="Lian M.M."/>
            <person name="Swann J.B."/>
            <person name="Ohta Y."/>
            <person name="Flajnik M.F."/>
            <person name="Sutoh Y."/>
            <person name="Kasahara M."/>
            <person name="Hoon S."/>
            <person name="Gangu V."/>
            <person name="Roy S.W."/>
            <person name="Irimia M."/>
            <person name="Korzh V."/>
            <person name="Kondrychyn I."/>
            <person name="Lim Z.W."/>
            <person name="Tay B.H."/>
            <person name="Tohari S."/>
            <person name="Kong K.W."/>
            <person name="Ho S."/>
            <person name="Lorente-Galdos B."/>
            <person name="Quilez J."/>
            <person name="Marques-Bonet T."/>
            <person name="Raney B.J."/>
            <person name="Ingham P.W."/>
            <person name="Tay A."/>
            <person name="Hillier L.W."/>
            <person name="Minx P."/>
            <person name="Boehm T."/>
            <person name="Wilson R.K."/>
            <person name="Brenner S."/>
            <person name="Warren W.C."/>
        </authorList>
    </citation>
    <scope>NUCLEOTIDE SEQUENCE [LARGE SCALE GENOMIC DNA]</scope>
</reference>
<dbReference type="GeneID" id="103188241"/>
<dbReference type="PANTHER" id="PTHR15941:SF16">
    <property type="entry name" value="MYOZENIN 3A-RELATED"/>
    <property type="match status" value="1"/>
</dbReference>
<dbReference type="PANTHER" id="PTHR15941">
    <property type="entry name" value="MYOZENIN"/>
    <property type="match status" value="1"/>
</dbReference>
<dbReference type="GeneTree" id="ENSGT00950000183027"/>
<dbReference type="GO" id="GO:0015629">
    <property type="term" value="C:actin cytoskeleton"/>
    <property type="evidence" value="ECO:0007669"/>
    <property type="project" value="TreeGrafter"/>
</dbReference>
<keyword evidence="4" id="KW-1185">Reference proteome</keyword>
<name>A0A4W3HZW1_CALMI</name>
<reference evidence="4" key="2">
    <citation type="journal article" date="2007" name="PLoS Biol.">
        <title>Survey sequencing and comparative analysis of the elephant shark (Callorhinchus milii) genome.</title>
        <authorList>
            <person name="Venkatesh B."/>
            <person name="Kirkness E.F."/>
            <person name="Loh Y.H."/>
            <person name="Halpern A.L."/>
            <person name="Lee A.P."/>
            <person name="Johnson J."/>
            <person name="Dandona N."/>
            <person name="Viswanathan L.D."/>
            <person name="Tay A."/>
            <person name="Venter J.C."/>
            <person name="Strausberg R.L."/>
            <person name="Brenner S."/>
        </authorList>
    </citation>
    <scope>NUCLEOTIDE SEQUENCE [LARGE SCALE GENOMIC DNA]</scope>
</reference>
<evidence type="ECO:0000313" key="4">
    <source>
        <dbReference type="Proteomes" id="UP000314986"/>
    </source>
</evidence>
<sequence>MSYAAMIKEKKEKAAIVANEFHRAGEVVQLNLGKKAHLPQDVMVEELALLSNKGAKMFHLRQKRVDKFTIESPDDRHQQKGCVSKLPEGLKENYKTEIFIPQGGKAPGPPVSAKLPGSLTAGKHLNMNPSLIAPGYSGPLKEIPPERFNSTVVPKSYHSPWAEAMNEEHDYVESISANLPEPPPQSQAFRCFNRVATPFGTPALFPARSFPPPAFELVEEMVEPVTMEAERIANRPNFNRRPRGWIPIIPESAEL</sequence>
<dbReference type="OMA" id="WIQVMPE"/>
<protein>
    <submittedName>
        <fullName evidence="3">Myozenin 3</fullName>
    </submittedName>
</protein>
<reference evidence="4" key="1">
    <citation type="journal article" date="2006" name="Science">
        <title>Ancient noncoding elements conserved in the human genome.</title>
        <authorList>
            <person name="Venkatesh B."/>
            <person name="Kirkness E.F."/>
            <person name="Loh Y.H."/>
            <person name="Halpern A.L."/>
            <person name="Lee A.P."/>
            <person name="Johnson J."/>
            <person name="Dandona N."/>
            <person name="Viswanathan L.D."/>
            <person name="Tay A."/>
            <person name="Venter J.C."/>
            <person name="Strausberg R.L."/>
            <person name="Brenner S."/>
        </authorList>
    </citation>
    <scope>NUCLEOTIDE SEQUENCE [LARGE SCALE GENOMIC DNA]</scope>
</reference>
<reference evidence="3" key="5">
    <citation type="submission" date="2025-09" db="UniProtKB">
        <authorList>
            <consortium name="Ensembl"/>
        </authorList>
    </citation>
    <scope>IDENTIFICATION</scope>
</reference>
<evidence type="ECO:0000256" key="1">
    <source>
        <dbReference type="ARBA" id="ARBA00009126"/>
    </source>
</evidence>
<dbReference type="GO" id="GO:0030018">
    <property type="term" value="C:Z disc"/>
    <property type="evidence" value="ECO:0007669"/>
    <property type="project" value="InterPro"/>
</dbReference>
<dbReference type="GO" id="GO:0051373">
    <property type="term" value="F:FATZ binding"/>
    <property type="evidence" value="ECO:0007669"/>
    <property type="project" value="TreeGrafter"/>
</dbReference>
<accession>A0A4W3HZW1</accession>
<dbReference type="Ensembl" id="ENSCMIT00000014799.1">
    <property type="protein sequence ID" value="ENSCMIP00000014489.1"/>
    <property type="gene ID" value="ENSCMIG00000007170.1"/>
</dbReference>
<keyword evidence="2" id="KW-0597">Phosphoprotein</keyword>
<dbReference type="InterPro" id="IPR008438">
    <property type="entry name" value="MYOZ"/>
</dbReference>
<dbReference type="KEGG" id="cmk:103188241"/>
<organism evidence="3 4">
    <name type="scientific">Callorhinchus milii</name>
    <name type="common">Ghost shark</name>
    <dbReference type="NCBI Taxonomy" id="7868"/>
    <lineage>
        <taxon>Eukaryota</taxon>
        <taxon>Metazoa</taxon>
        <taxon>Chordata</taxon>
        <taxon>Craniata</taxon>
        <taxon>Vertebrata</taxon>
        <taxon>Chondrichthyes</taxon>
        <taxon>Holocephali</taxon>
        <taxon>Chimaeriformes</taxon>
        <taxon>Callorhinchidae</taxon>
        <taxon>Callorhinchus</taxon>
    </lineage>
</organism>
<dbReference type="RefSeq" id="XP_007906352.1">
    <property type="nucleotide sequence ID" value="XM_007908161.2"/>
</dbReference>
<dbReference type="OrthoDB" id="9887337at2759"/>
<evidence type="ECO:0000256" key="2">
    <source>
        <dbReference type="ARBA" id="ARBA00022553"/>
    </source>
</evidence>
<reference evidence="3" key="4">
    <citation type="submission" date="2025-08" db="UniProtKB">
        <authorList>
            <consortium name="Ensembl"/>
        </authorList>
    </citation>
    <scope>IDENTIFICATION</scope>
</reference>
<dbReference type="STRING" id="7868.ENSCMIP00000014489"/>
<evidence type="ECO:0000313" key="3">
    <source>
        <dbReference type="Ensembl" id="ENSCMIP00000014489.1"/>
    </source>
</evidence>
<dbReference type="AlphaFoldDB" id="A0A4W3HZW1"/>